<feature type="domain" description="MoxR-vWA-beta-propeller ternary system" evidence="3">
    <location>
        <begin position="762"/>
        <end position="839"/>
    </location>
</feature>
<dbReference type="EMBL" id="SBKQ01000002">
    <property type="protein sequence ID" value="RXR34638.1"/>
    <property type="molecule type" value="Genomic_DNA"/>
</dbReference>
<accession>A0A4Q1KWG6</accession>
<dbReference type="InterPro" id="IPR045554">
    <property type="entry name" value="bpX0"/>
</dbReference>
<organism evidence="4 5">
    <name type="scientific">Flavobacterium piscinae</name>
    <dbReference type="NCBI Taxonomy" id="2506424"/>
    <lineage>
        <taxon>Bacteria</taxon>
        <taxon>Pseudomonadati</taxon>
        <taxon>Bacteroidota</taxon>
        <taxon>Flavobacteriia</taxon>
        <taxon>Flavobacteriales</taxon>
        <taxon>Flavobacteriaceae</taxon>
        <taxon>Flavobacterium</taxon>
    </lineage>
</organism>
<dbReference type="InterPro" id="IPR045553">
    <property type="entry name" value="bpX1"/>
</dbReference>
<dbReference type="SUPFAM" id="SSF54736">
    <property type="entry name" value="ClpS-like"/>
    <property type="match status" value="1"/>
</dbReference>
<evidence type="ECO:0000259" key="2">
    <source>
        <dbReference type="Pfam" id="PF19915"/>
    </source>
</evidence>
<dbReference type="Pfam" id="PF19915">
    <property type="entry name" value="bpX0"/>
    <property type="match status" value="1"/>
</dbReference>
<dbReference type="GO" id="GO:0003735">
    <property type="term" value="F:structural constituent of ribosome"/>
    <property type="evidence" value="ECO:0007669"/>
    <property type="project" value="InterPro"/>
</dbReference>
<reference evidence="5" key="1">
    <citation type="submission" date="2019-01" db="EMBL/GenBank/DDBJ databases">
        <title>Cytophagaceae bacterium strain CAR-16.</title>
        <authorList>
            <person name="Chen W.-M."/>
        </authorList>
    </citation>
    <scope>NUCLEOTIDE SEQUENCE [LARGE SCALE GENOMIC DNA]</scope>
    <source>
        <strain evidence="5">ICH-30</strain>
    </source>
</reference>
<dbReference type="GO" id="GO:0006412">
    <property type="term" value="P:translation"/>
    <property type="evidence" value="ECO:0007669"/>
    <property type="project" value="InterPro"/>
</dbReference>
<dbReference type="Proteomes" id="UP000289734">
    <property type="component" value="Unassembled WGS sequence"/>
</dbReference>
<dbReference type="OrthoDB" id="780958at2"/>
<comment type="caution">
    <text evidence="4">The sequence shown here is derived from an EMBL/GenBank/DDBJ whole genome shotgun (WGS) entry which is preliminary data.</text>
</comment>
<feature type="domain" description="MoxR-vWA-beta-propeller ternary system" evidence="2">
    <location>
        <begin position="36"/>
        <end position="195"/>
    </location>
</feature>
<dbReference type="Gene3D" id="3.30.1390.10">
    <property type="match status" value="1"/>
</dbReference>
<feature type="domain" description="Large ribosomal subunit protein bL12 C-terminal" evidence="1">
    <location>
        <begin position="693"/>
        <end position="757"/>
    </location>
</feature>
<gene>
    <name evidence="4" type="ORF">EQG68_01635</name>
</gene>
<name>A0A4Q1KWG6_9FLAO</name>
<keyword evidence="5" id="KW-1185">Reference proteome</keyword>
<evidence type="ECO:0000313" key="4">
    <source>
        <dbReference type="EMBL" id="RXR34638.1"/>
    </source>
</evidence>
<dbReference type="InterPro" id="IPR014719">
    <property type="entry name" value="Ribosomal_bL12_C/ClpS-like"/>
</dbReference>
<dbReference type="Pfam" id="PF00542">
    <property type="entry name" value="Ribosomal_L12"/>
    <property type="match status" value="1"/>
</dbReference>
<protein>
    <submittedName>
        <fullName evidence="4">Uncharacterized protein</fullName>
    </submittedName>
</protein>
<evidence type="ECO:0000313" key="5">
    <source>
        <dbReference type="Proteomes" id="UP000289734"/>
    </source>
</evidence>
<dbReference type="InterPro" id="IPR013823">
    <property type="entry name" value="Ribosomal_bL12_C"/>
</dbReference>
<evidence type="ECO:0000259" key="3">
    <source>
        <dbReference type="Pfam" id="PF19917"/>
    </source>
</evidence>
<evidence type="ECO:0000259" key="1">
    <source>
        <dbReference type="Pfam" id="PF00542"/>
    </source>
</evidence>
<dbReference type="RefSeq" id="WP_129463050.1">
    <property type="nucleotide sequence ID" value="NZ_SBKQ01000002.1"/>
</dbReference>
<proteinExistence type="predicted"/>
<dbReference type="Pfam" id="PF19917">
    <property type="entry name" value="bpX1"/>
    <property type="match status" value="1"/>
</dbReference>
<sequence length="844" mass="97468">MDYIRYFQTYNDYFWTLNHYQDDFGETQYVFEIPNGTTIAYSNYVVEVLQLLSDESIPPLGSLLLVIAATNPDSQTSIALIEEFTKSTKTVNSFPNANLSNVAQTLDFLKLLAELPSEYKSGDKRILLFKTIFHDCHNRLTREKAKSILTDFEKNAFDFYTDLKPISFNQANFVKDFRTIALLKHQFPLVSSLLKALTGLPDEEISAQFEEDLLELKQPSKKPTEFVEDLIENPKTFQVGRLIKQIWSGLNIPLHHNVPSHQPMGGVSDLTNKGDFDRLLLSEFANDEDVFMSRIANNEALYILREIPPQDTKKTRILLIDCSLRNWGNPKIISFATAIAIAMHPKTDIACEAFALGDTYKKVDFEKVSQVIEGLNQLNGKLDCSKGLQAYFDEQYSNGSALEIMILTTPDTLNSLDFLRVINENYDRINFLITTESNGIIDFYKIKNKARKHVQKIKLDLLDLWVKNKVKGKITFSQNSNEKVPIYYPLERDYHAIALYKNEFYIFLNGNLLTFVANGFEKGFRMVAQGIPFRSKKFMLKENTKGELLLLVLEKEDGMLYSCNLDSKEILSKPFSKAISFVGLNFFSTQNNVYLTNSEDYWEIGEDLEFKNFAFKKIISHQQDSYITTLYDFINSYKQDYNRYNVLRRINTCQVNLRKGLLEINNYNFFNNSFINTQNLNSDSFDRFESKSNLILKRVGPDRISVIRLLMTRLNYSFHESQSILDKDLPVIQEDIMHHEAESLKYELEKIGAICYIEMIYFFSEDGSTIKNNNGILELVSSSEIPKIYIPFIVNRPTAMSTDLEFAGNEYFLPENSTLTIISVDEFHQKYLKPFVNHIKDYVS</sequence>
<dbReference type="AlphaFoldDB" id="A0A4Q1KWG6"/>